<dbReference type="Proteomes" id="UP000654345">
    <property type="component" value="Unassembled WGS sequence"/>
</dbReference>
<evidence type="ECO:0000313" key="3">
    <source>
        <dbReference type="Proteomes" id="UP000654345"/>
    </source>
</evidence>
<comment type="caution">
    <text evidence="2">The sequence shown here is derived from an EMBL/GenBank/DDBJ whole genome shotgun (WGS) entry which is preliminary data.</text>
</comment>
<sequence length="168" mass="19104">MTKRMFQTPDEQAANEREVRELYSKLLESWDKHDAKAFAALFNEDGESIGFDGSQLIGQAEIFSTLKTIFDHHPTPPYIYKIKNVRFLQPDIATLRAIVGMVPPGKTEIDPSLNSIQTIVATRHNGKWHIASLQNTPAQLHGRPELVQQMTEELREVSARNDHQSRNV</sequence>
<dbReference type="InterPro" id="IPR032710">
    <property type="entry name" value="NTF2-like_dom_sf"/>
</dbReference>
<proteinExistence type="predicted"/>
<dbReference type="InterPro" id="IPR027843">
    <property type="entry name" value="DUF4440"/>
</dbReference>
<evidence type="ECO:0000259" key="1">
    <source>
        <dbReference type="Pfam" id="PF14534"/>
    </source>
</evidence>
<organism evidence="2 3">
    <name type="scientific">Ktedonobacter robiniae</name>
    <dbReference type="NCBI Taxonomy" id="2778365"/>
    <lineage>
        <taxon>Bacteria</taxon>
        <taxon>Bacillati</taxon>
        <taxon>Chloroflexota</taxon>
        <taxon>Ktedonobacteria</taxon>
        <taxon>Ktedonobacterales</taxon>
        <taxon>Ktedonobacteraceae</taxon>
        <taxon>Ktedonobacter</taxon>
    </lineage>
</organism>
<feature type="domain" description="DUF4440" evidence="1">
    <location>
        <begin position="19"/>
        <end position="130"/>
    </location>
</feature>
<dbReference type="Gene3D" id="3.10.450.50">
    <property type="match status" value="1"/>
</dbReference>
<name>A0ABQ3UZJ4_9CHLR</name>
<accession>A0ABQ3UZJ4</accession>
<dbReference type="RefSeq" id="WP_201374342.1">
    <property type="nucleotide sequence ID" value="NZ_BNJG01000002.1"/>
</dbReference>
<dbReference type="Pfam" id="PF14534">
    <property type="entry name" value="DUF4440"/>
    <property type="match status" value="1"/>
</dbReference>
<dbReference type="EMBL" id="BNJG01000002">
    <property type="protein sequence ID" value="GHO58074.1"/>
    <property type="molecule type" value="Genomic_DNA"/>
</dbReference>
<dbReference type="NCBIfam" id="TIGR02246">
    <property type="entry name" value="SgcJ/EcaC family oxidoreductase"/>
    <property type="match status" value="1"/>
</dbReference>
<reference evidence="2 3" key="1">
    <citation type="journal article" date="2021" name="Int. J. Syst. Evol. Microbiol.">
        <title>Reticulibacter mediterranei gen. nov., sp. nov., within the new family Reticulibacteraceae fam. nov., and Ktedonospora formicarum gen. nov., sp. nov., Ktedonobacter robiniae sp. nov., Dictyobacter formicarum sp. nov. and Dictyobacter arantiisoli sp. nov., belonging to the class Ktedonobacteria.</title>
        <authorList>
            <person name="Yabe S."/>
            <person name="Zheng Y."/>
            <person name="Wang C.M."/>
            <person name="Sakai Y."/>
            <person name="Abe K."/>
            <person name="Yokota A."/>
            <person name="Donadio S."/>
            <person name="Cavaletti L."/>
            <person name="Monciardini P."/>
        </authorList>
    </citation>
    <scope>NUCLEOTIDE SEQUENCE [LARGE SCALE GENOMIC DNA]</scope>
    <source>
        <strain evidence="2 3">SOSP1-30</strain>
    </source>
</reference>
<gene>
    <name evidence="2" type="ORF">KSB_65490</name>
</gene>
<dbReference type="SUPFAM" id="SSF54427">
    <property type="entry name" value="NTF2-like"/>
    <property type="match status" value="1"/>
</dbReference>
<protein>
    <recommendedName>
        <fullName evidence="1">DUF4440 domain-containing protein</fullName>
    </recommendedName>
</protein>
<dbReference type="InterPro" id="IPR011944">
    <property type="entry name" value="Steroid_delta5-4_isomerase"/>
</dbReference>
<keyword evidence="3" id="KW-1185">Reference proteome</keyword>
<evidence type="ECO:0000313" key="2">
    <source>
        <dbReference type="EMBL" id="GHO58074.1"/>
    </source>
</evidence>